<evidence type="ECO:0000313" key="2">
    <source>
        <dbReference type="EMBL" id="CAA6830579.1"/>
    </source>
</evidence>
<dbReference type="AlphaFoldDB" id="A0A6S6UEW6"/>
<reference evidence="2" key="1">
    <citation type="submission" date="2020-01" db="EMBL/GenBank/DDBJ databases">
        <authorList>
            <person name="Meier V. D."/>
            <person name="Meier V D."/>
        </authorList>
    </citation>
    <scope>NUCLEOTIDE SEQUENCE</scope>
    <source>
        <strain evidence="2">HLG_WM_MAG_09</strain>
    </source>
</reference>
<accession>A0A6S6UEW6</accession>
<feature type="region of interest" description="Disordered" evidence="1">
    <location>
        <begin position="218"/>
        <end position="245"/>
    </location>
</feature>
<evidence type="ECO:0000256" key="1">
    <source>
        <dbReference type="SAM" id="MobiDB-lite"/>
    </source>
</evidence>
<dbReference type="EMBL" id="CACVAT010000602">
    <property type="protein sequence ID" value="CAA6830579.1"/>
    <property type="molecule type" value="Genomic_DNA"/>
</dbReference>
<protein>
    <submittedName>
        <fullName evidence="2">Uncharacterized protein</fullName>
    </submittedName>
</protein>
<name>A0A6S6UEW6_9GAMM</name>
<feature type="compositionally biased region" description="Low complexity" evidence="1">
    <location>
        <begin position="221"/>
        <end position="231"/>
    </location>
</feature>
<gene>
    <name evidence="2" type="ORF">HELGO_WM25954</name>
</gene>
<organism evidence="2">
    <name type="scientific">uncultured Thiotrichaceae bacterium</name>
    <dbReference type="NCBI Taxonomy" id="298394"/>
    <lineage>
        <taxon>Bacteria</taxon>
        <taxon>Pseudomonadati</taxon>
        <taxon>Pseudomonadota</taxon>
        <taxon>Gammaproteobacteria</taxon>
        <taxon>Thiotrichales</taxon>
        <taxon>Thiotrichaceae</taxon>
        <taxon>environmental samples</taxon>
    </lineage>
</organism>
<sequence length="245" mass="26929">MYIGLKPVDRFTNPNDQSASRAAFFSATPDITSMRHLRNKITAHTNPVVVIDHGQTAMLALLNGIRSTPTLPRPMPAGHINDIPGVSTWDGQGHDARKWGLPEPGMSLDSNDFSYETSQLVRIAREPWGEASVDHGAAFKSILEKCKEHQLKLMEDERQAMLDSLMKYKVRNTCYCQDSSCPVCDCYTLIGELTQCVPPEVEDDPICPVVEEECAEDPCAADESSSSGSDSAPKIRGISNHRANP</sequence>
<proteinExistence type="predicted"/>